<dbReference type="PROSITE" id="PS50983">
    <property type="entry name" value="FE_B12_PBP"/>
    <property type="match status" value="1"/>
</dbReference>
<dbReference type="Pfam" id="PF01497">
    <property type="entry name" value="Peripla_BP_2"/>
    <property type="match status" value="1"/>
</dbReference>
<dbReference type="PROSITE" id="PS51257">
    <property type="entry name" value="PROKAR_LIPOPROTEIN"/>
    <property type="match status" value="1"/>
</dbReference>
<dbReference type="SUPFAM" id="SSF53807">
    <property type="entry name" value="Helical backbone' metal receptor"/>
    <property type="match status" value="1"/>
</dbReference>
<evidence type="ECO:0000256" key="1">
    <source>
        <dbReference type="ARBA" id="ARBA00008814"/>
    </source>
</evidence>
<sequence>MHSRLHNAARHVAVGVIAGSALLAAGCSSSKSTPAAGSGATGASTSASSAASSGSSSASSSASADAAVFPATVTAKNGAVKLSAQPKKIVSLSPSATEDLFAIGAGAQVVAADDQSDFPANAPKTALSGFKPDAEAIAKYNPDLVVVAADTSNIVEALGKLNIPVLWFDAPNSLDDAYSQITALGTATGHAGAATSEVAGMKDKITAALAATKKPATPLKYYYEVGTPGNYSATSKTFIGSILTGFGLANVADAADKTGGGYPQLSDEYLVTAAPDLVFLADTKCCQQTTATVTARPGWSAVPAVKNAAKGTIVGLDDDIASRWGPRLVDLVQQISDAVNKAQG</sequence>
<name>A0ABP5FHY9_9ACTN</name>
<dbReference type="InterPro" id="IPR054828">
    <property type="entry name" value="Vit_B12_bind_prot"/>
</dbReference>
<evidence type="ECO:0000259" key="4">
    <source>
        <dbReference type="PROSITE" id="PS50983"/>
    </source>
</evidence>
<dbReference type="CDD" id="cd01143">
    <property type="entry name" value="YvrC"/>
    <property type="match status" value="1"/>
</dbReference>
<evidence type="ECO:0000256" key="3">
    <source>
        <dbReference type="SAM" id="MobiDB-lite"/>
    </source>
</evidence>
<evidence type="ECO:0000313" key="6">
    <source>
        <dbReference type="Proteomes" id="UP001500751"/>
    </source>
</evidence>
<protein>
    <submittedName>
        <fullName evidence="5">ABC transporter substrate-binding protein</fullName>
    </submittedName>
</protein>
<feature type="region of interest" description="Disordered" evidence="3">
    <location>
        <begin position="34"/>
        <end position="55"/>
    </location>
</feature>
<gene>
    <name evidence="5" type="ORF">GCM10009839_27110</name>
</gene>
<evidence type="ECO:0000256" key="2">
    <source>
        <dbReference type="ARBA" id="ARBA00022729"/>
    </source>
</evidence>
<comment type="similarity">
    <text evidence="1">Belongs to the bacterial solute-binding protein 8 family.</text>
</comment>
<keyword evidence="6" id="KW-1185">Reference proteome</keyword>
<evidence type="ECO:0000313" key="5">
    <source>
        <dbReference type="EMBL" id="GAA2027035.1"/>
    </source>
</evidence>
<dbReference type="PANTHER" id="PTHR30535">
    <property type="entry name" value="VITAMIN B12-BINDING PROTEIN"/>
    <property type="match status" value="1"/>
</dbReference>
<organism evidence="5 6">
    <name type="scientific">Catenulispora yoronensis</name>
    <dbReference type="NCBI Taxonomy" id="450799"/>
    <lineage>
        <taxon>Bacteria</taxon>
        <taxon>Bacillati</taxon>
        <taxon>Actinomycetota</taxon>
        <taxon>Actinomycetes</taxon>
        <taxon>Catenulisporales</taxon>
        <taxon>Catenulisporaceae</taxon>
        <taxon>Catenulispora</taxon>
    </lineage>
</organism>
<keyword evidence="2" id="KW-0732">Signal</keyword>
<reference evidence="6" key="1">
    <citation type="journal article" date="2019" name="Int. J. Syst. Evol. Microbiol.">
        <title>The Global Catalogue of Microorganisms (GCM) 10K type strain sequencing project: providing services to taxonomists for standard genome sequencing and annotation.</title>
        <authorList>
            <consortium name="The Broad Institute Genomics Platform"/>
            <consortium name="The Broad Institute Genome Sequencing Center for Infectious Disease"/>
            <person name="Wu L."/>
            <person name="Ma J."/>
        </authorList>
    </citation>
    <scope>NUCLEOTIDE SEQUENCE [LARGE SCALE GENOMIC DNA]</scope>
    <source>
        <strain evidence="6">JCM 16014</strain>
    </source>
</reference>
<accession>A0ABP5FHY9</accession>
<dbReference type="InterPro" id="IPR002491">
    <property type="entry name" value="ABC_transptr_periplasmic_BD"/>
</dbReference>
<comment type="caution">
    <text evidence="5">The sequence shown here is derived from an EMBL/GenBank/DDBJ whole genome shotgun (WGS) entry which is preliminary data.</text>
</comment>
<dbReference type="InterPro" id="IPR050902">
    <property type="entry name" value="ABC_Transporter_SBP"/>
</dbReference>
<dbReference type="PANTHER" id="PTHR30535:SF34">
    <property type="entry name" value="MOLYBDATE-BINDING PROTEIN MOLA"/>
    <property type="match status" value="1"/>
</dbReference>
<feature type="domain" description="Fe/B12 periplasmic-binding" evidence="4">
    <location>
        <begin position="88"/>
        <end position="343"/>
    </location>
</feature>
<proteinExistence type="inferred from homology"/>
<dbReference type="Proteomes" id="UP001500751">
    <property type="component" value="Unassembled WGS sequence"/>
</dbReference>
<dbReference type="Gene3D" id="3.40.50.1980">
    <property type="entry name" value="Nitrogenase molybdenum iron protein domain"/>
    <property type="match status" value="2"/>
</dbReference>
<dbReference type="EMBL" id="BAAAQN010000013">
    <property type="protein sequence ID" value="GAA2027035.1"/>
    <property type="molecule type" value="Genomic_DNA"/>
</dbReference>
<dbReference type="NCBIfam" id="NF038402">
    <property type="entry name" value="TroA_like"/>
    <property type="match status" value="1"/>
</dbReference>